<proteinExistence type="predicted"/>
<protein>
    <submittedName>
        <fullName evidence="1">Mu-like prophage major head subunit gpT</fullName>
    </submittedName>
</protein>
<accession>A0A1H2ZV65</accession>
<evidence type="ECO:0000313" key="1">
    <source>
        <dbReference type="EMBL" id="SDX21480.1"/>
    </source>
</evidence>
<dbReference type="Pfam" id="PF25209">
    <property type="entry name" value="Phage_capsid_4"/>
    <property type="match status" value="1"/>
</dbReference>
<sequence>MLHFKLQHAGTVPARHLAGVQMRLEEKGIKPAWASLVAPYMETPEDVEDALVSEIKGLLAYAKRNGIPDKELRELFQAALLERQSDEAEGAGEDDDALSDSEIPKAKSLLRLVMDQKHGRPQDRVRINPHGPSSARVNALAGLGAAMIDGLTARIDRRHTPRQGAQFANMTLGQMAAHHCRAHGRSPFNEAEAVRMAMHSTSDFAQVLEGAIGNTVARNMTSIQPALARASHEVEANSYRQTKLLGLSGSGMPQEVREGGEIKHVTIDETGEFKPTPRDFGALFRVSNQAIANDDLDLMGQIAQKMTIGATERLRRALVEPLLANDGSGHLMSDGKTVFHADHGNLSASGGAPGLTTLSAARQALRGQRGQQGEFYAYEPWAIIVPPALETIAQQAVAEINATKTSDTNPFSGALEIIVEVALTDPNAWYLIANPASADGLAHAFLDGGKAPRVESKPGWETLGTEFRRVWALDARFVSWASWYKNSGA</sequence>
<dbReference type="Proteomes" id="UP000198539">
    <property type="component" value="Unassembled WGS sequence"/>
</dbReference>
<name>A0A1H2ZV65_9RHOB</name>
<organism evidence="1 2">
    <name type="scientific">Roseicitreum antarcticum</name>
    <dbReference type="NCBI Taxonomy" id="564137"/>
    <lineage>
        <taxon>Bacteria</taxon>
        <taxon>Pseudomonadati</taxon>
        <taxon>Pseudomonadota</taxon>
        <taxon>Alphaproteobacteria</taxon>
        <taxon>Rhodobacterales</taxon>
        <taxon>Paracoccaceae</taxon>
        <taxon>Roseicitreum</taxon>
    </lineage>
</organism>
<evidence type="ECO:0000313" key="2">
    <source>
        <dbReference type="Proteomes" id="UP000198539"/>
    </source>
</evidence>
<dbReference type="EMBL" id="FNOM01000006">
    <property type="protein sequence ID" value="SDX21480.1"/>
    <property type="molecule type" value="Genomic_DNA"/>
</dbReference>
<gene>
    <name evidence="1" type="ORF">SAMN04488238_10694</name>
</gene>
<dbReference type="STRING" id="564137.SAMN04488238_10694"/>
<dbReference type="OrthoDB" id="9806592at2"/>
<dbReference type="AlphaFoldDB" id="A0A1H2ZV65"/>
<reference evidence="1 2" key="1">
    <citation type="submission" date="2016-10" db="EMBL/GenBank/DDBJ databases">
        <authorList>
            <person name="de Groot N.N."/>
        </authorList>
    </citation>
    <scope>NUCLEOTIDE SEQUENCE [LARGE SCALE GENOMIC DNA]</scope>
    <source>
        <strain evidence="1 2">CGMCC 1.8894</strain>
    </source>
</reference>
<keyword evidence="2" id="KW-1185">Reference proteome</keyword>